<dbReference type="HOGENOM" id="CLU_828370_0_0_7"/>
<protein>
    <submittedName>
        <fullName evidence="1">Uncharacterized protein</fullName>
    </submittedName>
</protein>
<accession>E1X2I5</accession>
<dbReference type="RefSeq" id="WP_014244533.1">
    <property type="nucleotide sequence ID" value="NC_016620.1"/>
</dbReference>
<dbReference type="KEGG" id="bmx:BMS_1936"/>
<dbReference type="PATRIC" id="fig|862908.3.peg.1836"/>
<evidence type="ECO:0000313" key="2">
    <source>
        <dbReference type="Proteomes" id="UP000008963"/>
    </source>
</evidence>
<dbReference type="OrthoDB" id="5289178at2"/>
<evidence type="ECO:0000313" key="1">
    <source>
        <dbReference type="EMBL" id="CBW26752.1"/>
    </source>
</evidence>
<dbReference type="Proteomes" id="UP000008963">
    <property type="component" value="Chromosome"/>
</dbReference>
<proteinExistence type="predicted"/>
<sequence>MREYQPIDTKAQKEALINEFKGNLFEYLVAQSLARHFAIEGDFIRSFGGEIRRQLTEYDHWLRVHEPSLIKSLPILSQQVASKIVEQVPDGVTKVLVIGKSAGGSHDKTWDEADILIQVEESFIPISLKLCKSNAFVNTKSAGVKSFISQYFKEFSRNTYFQDLINEGVERRFQEMARDLHERASLEYFGRFDHRWTEAGFSELPGQLPKELNEIVVQTYYDCVGEIYSCLVSLYEENRELFLKSLLPLIGIGNSDIMQVSCFHKEIQKEKYQLGGVHIVNSKDLISKEVQIAPLKEGISSFEILLDTLRLQIRVKPMNKFTSAAFKINCSIKER</sequence>
<dbReference type="STRING" id="862908.BMS_1936"/>
<dbReference type="EMBL" id="FQ312005">
    <property type="protein sequence ID" value="CBW26752.1"/>
    <property type="molecule type" value="Genomic_DNA"/>
</dbReference>
<organism evidence="1 2">
    <name type="scientific">Halobacteriovorax marinus (strain ATCC BAA-682 / DSM 15412 / SJ)</name>
    <name type="common">Bacteriovorax marinus</name>
    <dbReference type="NCBI Taxonomy" id="862908"/>
    <lineage>
        <taxon>Bacteria</taxon>
        <taxon>Pseudomonadati</taxon>
        <taxon>Bdellovibrionota</taxon>
        <taxon>Bacteriovoracia</taxon>
        <taxon>Bacteriovoracales</taxon>
        <taxon>Halobacteriovoraceae</taxon>
        <taxon>Halobacteriovorax</taxon>
    </lineage>
</organism>
<gene>
    <name evidence="1" type="ordered locus">BMS_1936</name>
</gene>
<dbReference type="AlphaFoldDB" id="E1X2I5"/>
<reference evidence="2" key="1">
    <citation type="journal article" date="2013" name="ISME J.">
        <title>A small predatory core genome in the divergent marine Bacteriovorax marinus SJ and the terrestrial Bdellovibrio bacteriovorus.</title>
        <authorList>
            <person name="Crossman L.C."/>
            <person name="Chen H."/>
            <person name="Cerdeno-Tarraga A.M."/>
            <person name="Brooks K."/>
            <person name="Quail M.A."/>
            <person name="Pineiro S.A."/>
            <person name="Hobley L."/>
            <person name="Sockett R.E."/>
            <person name="Bentley S.D."/>
            <person name="Parkhill J."/>
            <person name="Williams H.N."/>
            <person name="Stine O.C."/>
        </authorList>
    </citation>
    <scope>NUCLEOTIDE SEQUENCE [LARGE SCALE GENOMIC DNA]</scope>
    <source>
        <strain evidence="2">ATCC BAA-682 / DSM 15412 / SJ</strain>
    </source>
</reference>
<keyword evidence="2" id="KW-1185">Reference proteome</keyword>
<name>E1X2I5_HALMS</name>